<evidence type="ECO:0000313" key="11">
    <source>
        <dbReference type="WBParaSite" id="nRc.2.0.1.t35852-RA"/>
    </source>
</evidence>
<dbReference type="GO" id="GO:1990385">
    <property type="term" value="C:meiotic spindle midzone"/>
    <property type="evidence" value="ECO:0007669"/>
    <property type="project" value="TreeGrafter"/>
</dbReference>
<organism evidence="10 11">
    <name type="scientific">Romanomermis culicivorax</name>
    <name type="common">Nematode worm</name>
    <dbReference type="NCBI Taxonomy" id="13658"/>
    <lineage>
        <taxon>Eukaryota</taxon>
        <taxon>Metazoa</taxon>
        <taxon>Ecdysozoa</taxon>
        <taxon>Nematoda</taxon>
        <taxon>Enoplea</taxon>
        <taxon>Dorylaimia</taxon>
        <taxon>Mermithida</taxon>
        <taxon>Mermithoidea</taxon>
        <taxon>Mermithidae</taxon>
        <taxon>Romanomermis</taxon>
    </lineage>
</organism>
<dbReference type="GO" id="GO:0000281">
    <property type="term" value="P:mitotic cytokinesis"/>
    <property type="evidence" value="ECO:0007669"/>
    <property type="project" value="TreeGrafter"/>
</dbReference>
<evidence type="ECO:0000256" key="4">
    <source>
        <dbReference type="ARBA" id="ARBA00022490"/>
    </source>
</evidence>
<dbReference type="PANTHER" id="PTHR13142">
    <property type="entry name" value="INNER CENTROMERE PROTEIN"/>
    <property type="match status" value="1"/>
</dbReference>
<evidence type="ECO:0000256" key="7">
    <source>
        <dbReference type="ARBA" id="ARBA00023242"/>
    </source>
</evidence>
<evidence type="ECO:0000256" key="5">
    <source>
        <dbReference type="ARBA" id="ARBA00022829"/>
    </source>
</evidence>
<keyword evidence="5" id="KW-0159">Chromosome partition</keyword>
<sequence>MEPNTSSNNLFNSLFSINSSKKLTSAVPPNMASSNVGSFIKRNTPIKITQKEAEAQLLEKIKQQDAKQQEAREKKDEFLKNKAEENKRLREEREQKAAAKRKQLEEENKRKMEQKAASKVLETKNLQQQKIANHEAKRKLDEEREKLKIKKEMEEKLEAEKKAQVQNVLDVVEKLELNLLYIFKTVAATIVKPKIAPIKIKEQEQPSSSTYEMTPADVKRGKKPMKNKNDYGIDDLDSGDETDEAESPKKPIPAWAQGVCFKAALVNQAYSNIDPMSIFDCESWDKKVAKLGRWPSWDGGGVGTNM</sequence>
<dbReference type="Proteomes" id="UP000887565">
    <property type="component" value="Unplaced"/>
</dbReference>
<name>A0A915KAX0_ROMCU</name>
<dbReference type="WBParaSite" id="nRc.2.0.1.t35852-RA">
    <property type="protein sequence ID" value="nRc.2.0.1.t35852-RA"/>
    <property type="gene ID" value="nRc.2.0.1.g35852"/>
</dbReference>
<evidence type="ECO:0000256" key="8">
    <source>
        <dbReference type="SAM" id="MobiDB-lite"/>
    </source>
</evidence>
<evidence type="ECO:0000256" key="2">
    <source>
        <dbReference type="ARBA" id="ARBA00004186"/>
    </source>
</evidence>
<feature type="compositionally biased region" description="Basic and acidic residues" evidence="8">
    <location>
        <begin position="132"/>
        <end position="142"/>
    </location>
</feature>
<dbReference type="InterPro" id="IPR005635">
    <property type="entry name" value="Inner_centromere_prot_ARK-bd"/>
</dbReference>
<evidence type="ECO:0000313" key="10">
    <source>
        <dbReference type="Proteomes" id="UP000887565"/>
    </source>
</evidence>
<comment type="similarity">
    <text evidence="3">Belongs to the INCENP family.</text>
</comment>
<feature type="compositionally biased region" description="Basic and acidic residues" evidence="8">
    <location>
        <begin position="60"/>
        <end position="116"/>
    </location>
</feature>
<dbReference type="GO" id="GO:0000776">
    <property type="term" value="C:kinetochore"/>
    <property type="evidence" value="ECO:0007669"/>
    <property type="project" value="TreeGrafter"/>
</dbReference>
<evidence type="ECO:0000259" key="9">
    <source>
        <dbReference type="Pfam" id="PF03941"/>
    </source>
</evidence>
<comment type="subcellular location">
    <subcellularLocation>
        <location evidence="2">Cytoplasm</location>
        <location evidence="2">Cytoskeleton</location>
        <location evidence="2">Spindle</location>
    </subcellularLocation>
    <subcellularLocation>
        <location evidence="1">Nucleus</location>
    </subcellularLocation>
</comment>
<dbReference type="GO" id="GO:0032133">
    <property type="term" value="C:chromosome passenger complex"/>
    <property type="evidence" value="ECO:0007669"/>
    <property type="project" value="TreeGrafter"/>
</dbReference>
<dbReference type="Gene3D" id="1.20.5.2230">
    <property type="match status" value="1"/>
</dbReference>
<feature type="compositionally biased region" description="Acidic residues" evidence="8">
    <location>
        <begin position="232"/>
        <end position="245"/>
    </location>
</feature>
<feature type="region of interest" description="Disordered" evidence="8">
    <location>
        <begin position="23"/>
        <end position="42"/>
    </location>
</feature>
<feature type="region of interest" description="Disordered" evidence="8">
    <location>
        <begin position="60"/>
        <end position="142"/>
    </location>
</feature>
<keyword evidence="10" id="KW-1185">Reference proteome</keyword>
<feature type="region of interest" description="Disordered" evidence="8">
    <location>
        <begin position="203"/>
        <end position="250"/>
    </location>
</feature>
<dbReference type="GO" id="GO:0051310">
    <property type="term" value="P:metaphase chromosome alignment"/>
    <property type="evidence" value="ECO:0007669"/>
    <property type="project" value="TreeGrafter"/>
</dbReference>
<accession>A0A915KAX0</accession>
<feature type="domain" description="Inner centromere protein ARK-binding" evidence="9">
    <location>
        <begin position="235"/>
        <end position="280"/>
    </location>
</feature>
<keyword evidence="4" id="KW-0963">Cytoplasm</keyword>
<protein>
    <submittedName>
        <fullName evidence="11">Inner centromere protein ARK-binding domain-containing protein</fullName>
    </submittedName>
</protein>
<proteinExistence type="inferred from homology"/>
<dbReference type="GO" id="GO:0005634">
    <property type="term" value="C:nucleus"/>
    <property type="evidence" value="ECO:0007669"/>
    <property type="project" value="UniProtKB-SubCell"/>
</dbReference>
<reference evidence="11" key="1">
    <citation type="submission" date="2022-11" db="UniProtKB">
        <authorList>
            <consortium name="WormBaseParasite"/>
        </authorList>
    </citation>
    <scope>IDENTIFICATION</scope>
</reference>
<evidence type="ECO:0000256" key="6">
    <source>
        <dbReference type="ARBA" id="ARBA00023212"/>
    </source>
</evidence>
<dbReference type="GO" id="GO:0051257">
    <property type="term" value="P:meiotic spindle midzone assembly"/>
    <property type="evidence" value="ECO:0007669"/>
    <property type="project" value="TreeGrafter"/>
</dbReference>
<dbReference type="AlphaFoldDB" id="A0A915KAX0"/>
<dbReference type="PANTHER" id="PTHR13142:SF1">
    <property type="entry name" value="INNER CENTROMERE PROTEIN"/>
    <property type="match status" value="1"/>
</dbReference>
<dbReference type="GO" id="GO:0030496">
    <property type="term" value="C:midbody"/>
    <property type="evidence" value="ECO:0007669"/>
    <property type="project" value="TreeGrafter"/>
</dbReference>
<keyword evidence="7" id="KW-0539">Nucleus</keyword>
<keyword evidence="6" id="KW-0206">Cytoskeleton</keyword>
<dbReference type="OMA" id="THFHANE"/>
<dbReference type="Pfam" id="PF03941">
    <property type="entry name" value="INCENP_ARK-bind"/>
    <property type="match status" value="1"/>
</dbReference>
<evidence type="ECO:0000256" key="1">
    <source>
        <dbReference type="ARBA" id="ARBA00004123"/>
    </source>
</evidence>
<evidence type="ECO:0000256" key="3">
    <source>
        <dbReference type="ARBA" id="ARBA00010042"/>
    </source>
</evidence>